<comment type="caution">
    <text evidence="1">The sequence shown here is derived from an EMBL/GenBank/DDBJ whole genome shotgun (WGS) entry which is preliminary data.</text>
</comment>
<dbReference type="SUPFAM" id="SSF50156">
    <property type="entry name" value="PDZ domain-like"/>
    <property type="match status" value="1"/>
</dbReference>
<sequence>MPAEREEGRAYAPVTTEPELEILLENSSKVERWPGSCGACGCACGRPPFWIPATGAVVVLPAEKGVAPKYSSTKRPCSGIEDMVCSEALKPADVILRIGDVFVHSVQSMEQVIKSAKRGNQLDLVVLRPRGVGEYKCSSDHKVQKMVPCDLDMGKALQTHKEVKIVLTVQ</sequence>
<protein>
    <submittedName>
        <fullName evidence="2">Phosphoserine phosphatase</fullName>
    </submittedName>
</protein>
<dbReference type="AlphaFoldDB" id="A0A9P1GET6"/>
<dbReference type="Proteomes" id="UP001152797">
    <property type="component" value="Unassembled WGS sequence"/>
</dbReference>
<keyword evidence="3" id="KW-1185">Reference proteome</keyword>
<name>A0A9P1GET6_9DINO</name>
<dbReference type="InterPro" id="IPR036034">
    <property type="entry name" value="PDZ_sf"/>
</dbReference>
<accession>A0A9P1GET6</accession>
<dbReference type="EMBL" id="CAMXCT010005079">
    <property type="protein sequence ID" value="CAI4011336.1"/>
    <property type="molecule type" value="Genomic_DNA"/>
</dbReference>
<evidence type="ECO:0000313" key="2">
    <source>
        <dbReference type="EMBL" id="CAL4798648.1"/>
    </source>
</evidence>
<evidence type="ECO:0000313" key="3">
    <source>
        <dbReference type="Proteomes" id="UP001152797"/>
    </source>
</evidence>
<reference evidence="1" key="1">
    <citation type="submission" date="2022-10" db="EMBL/GenBank/DDBJ databases">
        <authorList>
            <person name="Chen Y."/>
            <person name="Dougan E. K."/>
            <person name="Chan C."/>
            <person name="Rhodes N."/>
            <person name="Thang M."/>
        </authorList>
    </citation>
    <scope>NUCLEOTIDE SEQUENCE</scope>
</reference>
<dbReference type="EMBL" id="CAMXCT030005079">
    <property type="protein sequence ID" value="CAL4798648.1"/>
    <property type="molecule type" value="Genomic_DNA"/>
</dbReference>
<proteinExistence type="predicted"/>
<evidence type="ECO:0000313" key="1">
    <source>
        <dbReference type="EMBL" id="CAI4011336.1"/>
    </source>
</evidence>
<dbReference type="Gene3D" id="2.30.42.10">
    <property type="match status" value="1"/>
</dbReference>
<reference evidence="2 3" key="2">
    <citation type="submission" date="2024-05" db="EMBL/GenBank/DDBJ databases">
        <authorList>
            <person name="Chen Y."/>
            <person name="Shah S."/>
            <person name="Dougan E. K."/>
            <person name="Thang M."/>
            <person name="Chan C."/>
        </authorList>
    </citation>
    <scope>NUCLEOTIDE SEQUENCE [LARGE SCALE GENOMIC DNA]</scope>
</reference>
<dbReference type="EMBL" id="CAMXCT020005079">
    <property type="protein sequence ID" value="CAL1164711.1"/>
    <property type="molecule type" value="Genomic_DNA"/>
</dbReference>
<organism evidence="1">
    <name type="scientific">Cladocopium goreaui</name>
    <dbReference type="NCBI Taxonomy" id="2562237"/>
    <lineage>
        <taxon>Eukaryota</taxon>
        <taxon>Sar</taxon>
        <taxon>Alveolata</taxon>
        <taxon>Dinophyceae</taxon>
        <taxon>Suessiales</taxon>
        <taxon>Symbiodiniaceae</taxon>
        <taxon>Cladocopium</taxon>
    </lineage>
</organism>
<gene>
    <name evidence="1" type="ORF">C1SCF055_LOCUS36514</name>
</gene>